<organism evidence="4">
    <name type="scientific">Capitella teleta</name>
    <name type="common">Polychaete worm</name>
    <dbReference type="NCBI Taxonomy" id="283909"/>
    <lineage>
        <taxon>Eukaryota</taxon>
        <taxon>Metazoa</taxon>
        <taxon>Spiralia</taxon>
        <taxon>Lophotrochozoa</taxon>
        <taxon>Annelida</taxon>
        <taxon>Polychaeta</taxon>
        <taxon>Sedentaria</taxon>
        <taxon>Scolecida</taxon>
        <taxon>Capitellidae</taxon>
        <taxon>Capitella</taxon>
    </lineage>
</organism>
<feature type="region of interest" description="Disordered" evidence="1">
    <location>
        <begin position="58"/>
        <end position="80"/>
    </location>
</feature>
<evidence type="ECO:0000259" key="2">
    <source>
        <dbReference type="Pfam" id="PF20478"/>
    </source>
</evidence>
<evidence type="ECO:0000313" key="3">
    <source>
        <dbReference type="EMBL" id="ELU18459.1"/>
    </source>
</evidence>
<dbReference type="HOGENOM" id="CLU_1705911_0_0_1"/>
<evidence type="ECO:0000313" key="4">
    <source>
        <dbReference type="EMBL" id="ELU18509.1"/>
    </source>
</evidence>
<keyword evidence="6" id="KW-1185">Reference proteome</keyword>
<dbReference type="AlphaFoldDB" id="R7VIQ2"/>
<feature type="domain" description="P2X purinoreceptor 7 intracellular" evidence="2">
    <location>
        <begin position="77"/>
        <end position="137"/>
    </location>
</feature>
<dbReference type="EMBL" id="AMQN01034845">
    <property type="status" value="NOT_ANNOTATED_CDS"/>
    <property type="molecule type" value="Genomic_DNA"/>
</dbReference>
<name>R7VIQ2_CAPTE</name>
<reference evidence="4 6" key="2">
    <citation type="journal article" date="2013" name="Nature">
        <title>Insights into bilaterian evolution from three spiralian genomes.</title>
        <authorList>
            <person name="Simakov O."/>
            <person name="Marletaz F."/>
            <person name="Cho S.J."/>
            <person name="Edsinger-Gonzales E."/>
            <person name="Havlak P."/>
            <person name="Hellsten U."/>
            <person name="Kuo D.H."/>
            <person name="Larsson T."/>
            <person name="Lv J."/>
            <person name="Arendt D."/>
            <person name="Savage R."/>
            <person name="Osoegawa K."/>
            <person name="de Jong P."/>
            <person name="Grimwood J."/>
            <person name="Chapman J.A."/>
            <person name="Shapiro H."/>
            <person name="Aerts A."/>
            <person name="Otillar R.P."/>
            <person name="Terry A.Y."/>
            <person name="Boore J.L."/>
            <person name="Grigoriev I.V."/>
            <person name="Lindberg D.R."/>
            <person name="Seaver E.C."/>
            <person name="Weisblat D.A."/>
            <person name="Putnam N.H."/>
            <person name="Rokhsar D.S."/>
        </authorList>
    </citation>
    <scope>NUCLEOTIDE SEQUENCE</scope>
    <source>
        <strain evidence="4 6">I ESC-2004</strain>
    </source>
</reference>
<dbReference type="EnsemblMetazoa" id="CapteT214514">
    <property type="protein sequence ID" value="CapteP214514"/>
    <property type="gene ID" value="CapteG214514"/>
</dbReference>
<gene>
    <name evidence="4" type="ORF">CAPTEDRAFT_188348</name>
    <name evidence="3" type="ORF">CAPTEDRAFT_214514</name>
</gene>
<dbReference type="EMBL" id="KB291874">
    <property type="protein sequence ID" value="ELU18509.1"/>
    <property type="molecule type" value="Genomic_DNA"/>
</dbReference>
<evidence type="ECO:0000313" key="6">
    <source>
        <dbReference type="Proteomes" id="UP000014760"/>
    </source>
</evidence>
<dbReference type="OrthoDB" id="5955457at2759"/>
<reference evidence="5" key="3">
    <citation type="submission" date="2015-06" db="UniProtKB">
        <authorList>
            <consortium name="EnsemblMetazoa"/>
        </authorList>
    </citation>
    <scope>IDENTIFICATION</scope>
</reference>
<dbReference type="EMBL" id="KB291902">
    <property type="protein sequence ID" value="ELU18459.1"/>
    <property type="molecule type" value="Genomic_DNA"/>
</dbReference>
<evidence type="ECO:0000256" key="1">
    <source>
        <dbReference type="SAM" id="MobiDB-lite"/>
    </source>
</evidence>
<dbReference type="PANTHER" id="PTHR36981">
    <property type="entry name" value="ZGC:195170"/>
    <property type="match status" value="1"/>
</dbReference>
<dbReference type="EMBL" id="AMQN01003774">
    <property type="status" value="NOT_ANNOTATED_CDS"/>
    <property type="molecule type" value="Genomic_DNA"/>
</dbReference>
<sequence length="154" mass="17320">MASLNCSASGSNDCDLEMMCCSTESEESDGERERVKGAAPYMFEPLVPPCACVEGTEGRTAAQESHAPGEHRGVRLQSRPSPDVAVEDWCQCGHCHRQEKPEECQCCQEIRQTRVCITEYEGFSEVCLARHALRAVYNRYHQSYRKSIPNEENK</sequence>
<dbReference type="PANTHER" id="PTHR36981:SF1">
    <property type="entry name" value="P2X PURINORECEPTOR 7 INTRACELLULAR DOMAIN-CONTAINING PROTEIN"/>
    <property type="match status" value="1"/>
</dbReference>
<reference evidence="6" key="1">
    <citation type="submission" date="2012-12" db="EMBL/GenBank/DDBJ databases">
        <authorList>
            <person name="Hellsten U."/>
            <person name="Grimwood J."/>
            <person name="Chapman J.A."/>
            <person name="Shapiro H."/>
            <person name="Aerts A."/>
            <person name="Otillar R.P."/>
            <person name="Terry A.Y."/>
            <person name="Boore J.L."/>
            <person name="Simakov O."/>
            <person name="Marletaz F."/>
            <person name="Cho S.-J."/>
            <person name="Edsinger-Gonzales E."/>
            <person name="Havlak P."/>
            <person name="Kuo D.-H."/>
            <person name="Larsson T."/>
            <person name="Lv J."/>
            <person name="Arendt D."/>
            <person name="Savage R."/>
            <person name="Osoegawa K."/>
            <person name="de Jong P."/>
            <person name="Lindberg D.R."/>
            <person name="Seaver E.C."/>
            <person name="Weisblat D.A."/>
            <person name="Putnam N.H."/>
            <person name="Grigoriev I.V."/>
            <person name="Rokhsar D.S."/>
        </authorList>
    </citation>
    <scope>NUCLEOTIDE SEQUENCE</scope>
    <source>
        <strain evidence="6">I ESC-2004</strain>
    </source>
</reference>
<protein>
    <recommendedName>
        <fullName evidence="2">P2X purinoreceptor 7 intracellular domain-containing protein</fullName>
    </recommendedName>
</protein>
<dbReference type="Pfam" id="PF20478">
    <property type="entry name" value="P2RX7_C"/>
    <property type="match status" value="1"/>
</dbReference>
<dbReference type="Proteomes" id="UP000014760">
    <property type="component" value="Unassembled WGS sequence"/>
</dbReference>
<proteinExistence type="predicted"/>
<evidence type="ECO:0000313" key="5">
    <source>
        <dbReference type="EnsemblMetazoa" id="CapteP188348"/>
    </source>
</evidence>
<accession>R7VIQ2</accession>
<dbReference type="EnsemblMetazoa" id="CapteT188348">
    <property type="protein sequence ID" value="CapteP188348"/>
    <property type="gene ID" value="CapteG188348"/>
</dbReference>
<dbReference type="InterPro" id="IPR046815">
    <property type="entry name" value="P2RX7_C"/>
</dbReference>
<dbReference type="OMA" id="NCITTHP"/>